<sequence length="699" mass="75030">MTRRGRVFLRGSVCAIVLATWGIGPSAPGRAVAQDGTVGAIALRPTLGFYGTPGVVDMPTAHAMPDGEMSLSSSAFNDTLRTTFTFQMAPRLSGSFRYSVLDSAGGARLRDRDFDLQYQLMPETGAWPALAVGLRGLGDDSYYSGEYLVATKTMGRLQTTGGIGWGRLGSFGGDRLGLIPQDRLDSDYFSGDAALFGAVQYQATPHLVLGLEYSSDAYDAEVAGGGFERSSPLNFAATYRFDNGIDVTAAYLYGNYAGLSLTYALNPKSPPRSPLRGAAGETAQGPAVVPRSAAALGWDSDAAAVPLNEAARRSLAAQGIRLLSFSRQGSTVRLHIRNERYQSEAQGLGRAARALTGVLPASVDTIVLIPVRHDVAASAVTLRRADLEELEHDLEGSWKSYARADIADARPYPQPAATGAARLRYSLDGYLGPTFSDPDNLLAEGGLRLDAAYRVLPGLVVSTQLRQPLVQGNGGDPDPTSSRITPVRTDATLYESDMDFEVRDLQADYFFRPGTDLYGRVTLGYLEEMYGGLSGEVLWKPVSGPLALGAEVNYVAKRDPDDLFGFADYEVATGHLSAYYDFGDGYLGQVDAGRYLAGDWGTTLSMERQFANGISIGAYVTFTDVSAEDFGSGDFDKGIRVSVPLDFLLGKPTPRDLATTVRPFNGDGGARVQISTRLYDEVRRGQAGTLQRSWGSFWK</sequence>
<proteinExistence type="predicted"/>
<feature type="signal peptide" evidence="1">
    <location>
        <begin position="1"/>
        <end position="19"/>
    </location>
</feature>
<evidence type="ECO:0000313" key="2">
    <source>
        <dbReference type="EMBL" id="RII37142.1"/>
    </source>
</evidence>
<evidence type="ECO:0000313" key="3">
    <source>
        <dbReference type="Proteomes" id="UP000265848"/>
    </source>
</evidence>
<reference evidence="2 3" key="1">
    <citation type="submission" date="2018-08" db="EMBL/GenBank/DDBJ databases">
        <title>Pseudooceanicola sediminis CY03 in the family Rhodobacteracea.</title>
        <authorList>
            <person name="Zhang Y.-J."/>
        </authorList>
    </citation>
    <scope>NUCLEOTIDE SEQUENCE [LARGE SCALE GENOMIC DNA]</scope>
    <source>
        <strain evidence="2 3">CY03</strain>
    </source>
</reference>
<dbReference type="AlphaFoldDB" id="A0A399IZX4"/>
<name>A0A399IZX4_9RHOB</name>
<protein>
    <submittedName>
        <fullName evidence="2">YjbH domain-containing protein</fullName>
    </submittedName>
</protein>
<feature type="chain" id="PRO_5017477681" evidence="1">
    <location>
        <begin position="20"/>
        <end position="699"/>
    </location>
</feature>
<keyword evidence="1" id="KW-0732">Signal</keyword>
<dbReference type="InterPro" id="IPR010344">
    <property type="entry name" value="YbjH"/>
</dbReference>
<keyword evidence="3" id="KW-1185">Reference proteome</keyword>
<accession>A0A399IZX4</accession>
<gene>
    <name evidence="2" type="ORF">DL237_18850</name>
</gene>
<dbReference type="Proteomes" id="UP000265848">
    <property type="component" value="Unassembled WGS sequence"/>
</dbReference>
<dbReference type="Pfam" id="PF06082">
    <property type="entry name" value="YjbH"/>
    <property type="match status" value="1"/>
</dbReference>
<comment type="caution">
    <text evidence="2">The sequence shown here is derived from an EMBL/GenBank/DDBJ whole genome shotgun (WGS) entry which is preliminary data.</text>
</comment>
<organism evidence="2 3">
    <name type="scientific">Pseudooceanicola sediminis</name>
    <dbReference type="NCBI Taxonomy" id="2211117"/>
    <lineage>
        <taxon>Bacteria</taxon>
        <taxon>Pseudomonadati</taxon>
        <taxon>Pseudomonadota</taxon>
        <taxon>Alphaproteobacteria</taxon>
        <taxon>Rhodobacterales</taxon>
        <taxon>Paracoccaceae</taxon>
        <taxon>Pseudooceanicola</taxon>
    </lineage>
</organism>
<dbReference type="EMBL" id="QWJJ01000021">
    <property type="protein sequence ID" value="RII37142.1"/>
    <property type="molecule type" value="Genomic_DNA"/>
</dbReference>
<evidence type="ECO:0000256" key="1">
    <source>
        <dbReference type="SAM" id="SignalP"/>
    </source>
</evidence>